<comment type="caution">
    <text evidence="2">The sequence shown here is derived from an EMBL/GenBank/DDBJ whole genome shotgun (WGS) entry which is preliminary data.</text>
</comment>
<dbReference type="InterPro" id="IPR035472">
    <property type="entry name" value="RpiR-like_SIS"/>
</dbReference>
<gene>
    <name evidence="2" type="ORF">H9735_04220</name>
</gene>
<feature type="domain" description="HTH rpiR-type" evidence="1">
    <location>
        <begin position="1"/>
        <end position="76"/>
    </location>
</feature>
<dbReference type="PANTHER" id="PTHR30514">
    <property type="entry name" value="GLUCOKINASE"/>
    <property type="match status" value="1"/>
</dbReference>
<evidence type="ECO:0000313" key="3">
    <source>
        <dbReference type="Proteomes" id="UP000886721"/>
    </source>
</evidence>
<dbReference type="GO" id="GO:0003677">
    <property type="term" value="F:DNA binding"/>
    <property type="evidence" value="ECO:0007669"/>
    <property type="project" value="InterPro"/>
</dbReference>
<dbReference type="PANTHER" id="PTHR30514:SF10">
    <property type="entry name" value="MURR_RPIR FAMILY TRANSCRIPTIONAL REGULATOR"/>
    <property type="match status" value="1"/>
</dbReference>
<reference evidence="2" key="2">
    <citation type="submission" date="2021-04" db="EMBL/GenBank/DDBJ databases">
        <authorList>
            <person name="Gilroy R."/>
        </authorList>
    </citation>
    <scope>NUCLEOTIDE SEQUENCE</scope>
    <source>
        <strain evidence="2">CHK191-13928</strain>
    </source>
</reference>
<dbReference type="SUPFAM" id="SSF53697">
    <property type="entry name" value="SIS domain"/>
    <property type="match status" value="1"/>
</dbReference>
<reference evidence="2" key="1">
    <citation type="journal article" date="2021" name="PeerJ">
        <title>Extensive microbial diversity within the chicken gut microbiome revealed by metagenomics and culture.</title>
        <authorList>
            <person name="Gilroy R."/>
            <person name="Ravi A."/>
            <person name="Getino M."/>
            <person name="Pursley I."/>
            <person name="Horton D.L."/>
            <person name="Alikhan N.F."/>
            <person name="Baker D."/>
            <person name="Gharbi K."/>
            <person name="Hall N."/>
            <person name="Watson M."/>
            <person name="Adriaenssens E.M."/>
            <person name="Foster-Nyarko E."/>
            <person name="Jarju S."/>
            <person name="Secka A."/>
            <person name="Antonio M."/>
            <person name="Oren A."/>
            <person name="Chaudhuri R.R."/>
            <person name="La Ragione R."/>
            <person name="Hildebrand F."/>
            <person name="Pallen M.J."/>
        </authorList>
    </citation>
    <scope>NUCLEOTIDE SEQUENCE</scope>
    <source>
        <strain evidence="2">CHK191-13928</strain>
    </source>
</reference>
<dbReference type="GO" id="GO:0003700">
    <property type="term" value="F:DNA-binding transcription factor activity"/>
    <property type="evidence" value="ECO:0007669"/>
    <property type="project" value="InterPro"/>
</dbReference>
<dbReference type="GO" id="GO:1901135">
    <property type="term" value="P:carbohydrate derivative metabolic process"/>
    <property type="evidence" value="ECO:0007669"/>
    <property type="project" value="InterPro"/>
</dbReference>
<sequence length="292" mass="33626">MDLEHMIRMAEGLTPLEAEIGYFILQNQMLAEQLSITELAEKIHVSKSAVYRFCRKIGLKGFNDLKVMLAKELAQKNQDMDMIDVNYPFDRKDGPQIIADKLLKLYETAIQDTNRHIDPMELQRAARMLHHASVIDIYTHAHNLNAAENFQDKMLTIGRTVQCPKSFYKQRSTALAADQSHGAIVLSYSGKATFISPIIKALYQKKIPVVLIGRLGSNLYPKYVSHALYISGRENLRNRISQFSSYISMQYMMDVLFGCIYNMDREKNIEYLKNAIGFMDDRQIGEEENQKW</sequence>
<accession>A0A9D2B9M6</accession>
<dbReference type="InterPro" id="IPR047640">
    <property type="entry name" value="RpiR-like"/>
</dbReference>
<dbReference type="Pfam" id="PF01418">
    <property type="entry name" value="HTH_6"/>
    <property type="match status" value="1"/>
</dbReference>
<organism evidence="2 3">
    <name type="scientific">Candidatus Anaerostipes excrementavium</name>
    <dbReference type="NCBI Taxonomy" id="2838463"/>
    <lineage>
        <taxon>Bacteria</taxon>
        <taxon>Bacillati</taxon>
        <taxon>Bacillota</taxon>
        <taxon>Clostridia</taxon>
        <taxon>Lachnospirales</taxon>
        <taxon>Lachnospiraceae</taxon>
        <taxon>Anaerostipes</taxon>
    </lineage>
</organism>
<dbReference type="CDD" id="cd05013">
    <property type="entry name" value="SIS_RpiR"/>
    <property type="match status" value="1"/>
</dbReference>
<dbReference type="Proteomes" id="UP000886721">
    <property type="component" value="Unassembled WGS sequence"/>
</dbReference>
<dbReference type="InterPro" id="IPR046348">
    <property type="entry name" value="SIS_dom_sf"/>
</dbReference>
<dbReference type="EMBL" id="DXEM01000012">
    <property type="protein sequence ID" value="HIX67319.1"/>
    <property type="molecule type" value="Genomic_DNA"/>
</dbReference>
<proteinExistence type="predicted"/>
<dbReference type="GO" id="GO:0097367">
    <property type="term" value="F:carbohydrate derivative binding"/>
    <property type="evidence" value="ECO:0007669"/>
    <property type="project" value="InterPro"/>
</dbReference>
<dbReference type="Gene3D" id="1.10.10.10">
    <property type="entry name" value="Winged helix-like DNA-binding domain superfamily/Winged helix DNA-binding domain"/>
    <property type="match status" value="1"/>
</dbReference>
<dbReference type="InterPro" id="IPR000281">
    <property type="entry name" value="HTH_RpiR"/>
</dbReference>
<dbReference type="SUPFAM" id="SSF46689">
    <property type="entry name" value="Homeodomain-like"/>
    <property type="match status" value="1"/>
</dbReference>
<dbReference type="InterPro" id="IPR036388">
    <property type="entry name" value="WH-like_DNA-bd_sf"/>
</dbReference>
<protein>
    <submittedName>
        <fullName evidence="2">MurR/RpiR family transcriptional regulator</fullName>
    </submittedName>
</protein>
<dbReference type="PROSITE" id="PS51071">
    <property type="entry name" value="HTH_RPIR"/>
    <property type="match status" value="1"/>
</dbReference>
<name>A0A9D2B9M6_9FIRM</name>
<dbReference type="Gene3D" id="3.40.50.10490">
    <property type="entry name" value="Glucose-6-phosphate isomerase like protein, domain 1"/>
    <property type="match status" value="1"/>
</dbReference>
<evidence type="ECO:0000313" key="2">
    <source>
        <dbReference type="EMBL" id="HIX67319.1"/>
    </source>
</evidence>
<evidence type="ECO:0000259" key="1">
    <source>
        <dbReference type="PROSITE" id="PS51071"/>
    </source>
</evidence>
<dbReference type="InterPro" id="IPR009057">
    <property type="entry name" value="Homeodomain-like_sf"/>
</dbReference>
<dbReference type="AlphaFoldDB" id="A0A9D2B9M6"/>